<reference evidence="5" key="2">
    <citation type="journal article" date="2023" name="IMA Fungus">
        <title>Comparative genomic study of the Penicillium genus elucidates a diverse pangenome and 15 lateral gene transfer events.</title>
        <authorList>
            <person name="Petersen C."/>
            <person name="Sorensen T."/>
            <person name="Nielsen M.R."/>
            <person name="Sondergaard T.E."/>
            <person name="Sorensen J.L."/>
            <person name="Fitzpatrick D.A."/>
            <person name="Frisvad J.C."/>
            <person name="Nielsen K.L."/>
        </authorList>
    </citation>
    <scope>NUCLEOTIDE SEQUENCE</scope>
    <source>
        <strain evidence="5">IBT 30069</strain>
    </source>
</reference>
<dbReference type="PANTHER" id="PTHR12001">
    <property type="entry name" value="GERANYLGERANYL PYROPHOSPHATE SYNTHASE"/>
    <property type="match status" value="1"/>
</dbReference>
<dbReference type="GO" id="GO:0046872">
    <property type="term" value="F:metal ion binding"/>
    <property type="evidence" value="ECO:0007669"/>
    <property type="project" value="UniProtKB-KW"/>
</dbReference>
<dbReference type="GO" id="GO:0004659">
    <property type="term" value="F:prenyltransferase activity"/>
    <property type="evidence" value="ECO:0007669"/>
    <property type="project" value="InterPro"/>
</dbReference>
<evidence type="ECO:0000256" key="4">
    <source>
        <dbReference type="ARBA" id="ARBA00022842"/>
    </source>
</evidence>
<dbReference type="InterPro" id="IPR000092">
    <property type="entry name" value="Polyprenyl_synt"/>
</dbReference>
<dbReference type="InterPro" id="IPR008930">
    <property type="entry name" value="Terpenoid_cyclase/PrenylTrfase"/>
</dbReference>
<dbReference type="SUPFAM" id="SSF48576">
    <property type="entry name" value="Terpenoid synthases"/>
    <property type="match status" value="1"/>
</dbReference>
<keyword evidence="6" id="KW-1185">Reference proteome</keyword>
<keyword evidence="4" id="KW-0460">Magnesium</keyword>
<comment type="pathway">
    <text evidence="1">Secondary metabolite biosynthesis.</text>
</comment>
<sequence>MDPISLQNSAVALVNQLTESIDDPRALGFMSPAIYDTAWVSMIQKTVEDQSTWLFPQCFEYILQMQLDDGSWISYASQIDGILNTAASLLSLKRHFTVPLQIGTISQKDLSERIDRGTAALSSLLNSWNVELTVHVGFEILVPALLGYLEAENVTFCFPARSRLFEIRAEKLARFKPEFLYGPIQTTALHSLEAFIGIVDFDQLRHHKTEGSFMASPSSTAAVLMHASEWDQECEEYICHTIQHASGKGSGGVPSAFPSPIFEIGWTLSTLLKAGFDLDPEYLKPVHLACEYLNGALAKNNGIVGFTPYVCCDADDTAKSTLVLSLLQRNVSPDEMLKAFEAEHHFRTYPYERDPSFSANCNVLMALLHTKSPSQYMSQIEKAARFLLKYFRESDLNVRDKWNLSPFYSWMLMSQAIVRYNELCQASHFSPMDRHLQQNLVDLLQRMAIMVLCQQNSTGSWGSRDSKEETAYAVLVLTYAARLELADIRDEDMRRAIHDGCSFLNNNIVSGSEHLWVEKVTYGSEMLSSAYILAALKTAADLPSAEQEHESENSIVLNGVNGHHDSNGYHPAKIEPQFNYIEEIITNEHPINHGNDGIHTNGVDNESITLEIPPITNGIDLETKGNGFEHEKNEDLVSIHTTHVIELCYQSRGWTKVQEDILLGPFDYLESLPGKNIRSQFMQAFNVWLQVPAPHLKIIEKVISMLHTASLLVDDIEDNSVLRRGEPVAHSIFGEAQTFNSGNYIYFLALREVQKLNDPQAVQIYLDALVYLHRGQGMDVFWRDSLICPTESEYLEMVDNKTGALFCLAIELLQLSSPVELDLVPLVRLFGIIFQICDDYHNLKSTSYLQKKGLCEDLTEGKFSFPIIHSIRSNPANRQLMNILKKRSQDQDIKRYAVSYMEGTNTFEYTRQFVSGLNIQASNMIKELEDQGLGTNLEIRKILARMKLHEE</sequence>
<dbReference type="Pfam" id="PF00348">
    <property type="entry name" value="polyprenyl_synt"/>
    <property type="match status" value="1"/>
</dbReference>
<organism evidence="5 6">
    <name type="scientific">Penicillium angulare</name>
    <dbReference type="NCBI Taxonomy" id="116970"/>
    <lineage>
        <taxon>Eukaryota</taxon>
        <taxon>Fungi</taxon>
        <taxon>Dikarya</taxon>
        <taxon>Ascomycota</taxon>
        <taxon>Pezizomycotina</taxon>
        <taxon>Eurotiomycetes</taxon>
        <taxon>Eurotiomycetidae</taxon>
        <taxon>Eurotiales</taxon>
        <taxon>Aspergillaceae</taxon>
        <taxon>Penicillium</taxon>
    </lineage>
</organism>
<evidence type="ECO:0000256" key="1">
    <source>
        <dbReference type="ARBA" id="ARBA00005179"/>
    </source>
</evidence>
<keyword evidence="2" id="KW-0808">Transferase</keyword>
<dbReference type="SUPFAM" id="SSF48239">
    <property type="entry name" value="Terpenoid cyclases/Protein prenyltransferases"/>
    <property type="match status" value="2"/>
</dbReference>
<dbReference type="InterPro" id="IPR033749">
    <property type="entry name" value="Polyprenyl_synt_CS"/>
</dbReference>
<keyword evidence="3" id="KW-0479">Metal-binding</keyword>
<dbReference type="Gene3D" id="1.50.10.160">
    <property type="match status" value="1"/>
</dbReference>
<protein>
    <submittedName>
        <fullName evidence="5">Phyllocladan-16-alpha-ol synthase</fullName>
    </submittedName>
</protein>
<name>A0A9W9G8V3_9EURO</name>
<evidence type="ECO:0000256" key="2">
    <source>
        <dbReference type="ARBA" id="ARBA00022679"/>
    </source>
</evidence>
<dbReference type="CDD" id="cd00685">
    <property type="entry name" value="Trans_IPPS_HT"/>
    <property type="match status" value="1"/>
</dbReference>
<accession>A0A9W9G8V3</accession>
<dbReference type="InterPro" id="IPR008949">
    <property type="entry name" value="Isoprenoid_synthase_dom_sf"/>
</dbReference>
<dbReference type="Proteomes" id="UP001149165">
    <property type="component" value="Unassembled WGS sequence"/>
</dbReference>
<dbReference type="PROSITE" id="PS00723">
    <property type="entry name" value="POLYPRENYL_SYNTHASE_1"/>
    <property type="match status" value="1"/>
</dbReference>
<dbReference type="OrthoDB" id="2343925at2759"/>
<proteinExistence type="predicted"/>
<evidence type="ECO:0000313" key="5">
    <source>
        <dbReference type="EMBL" id="KAJ5114236.1"/>
    </source>
</evidence>
<dbReference type="PANTHER" id="PTHR12001:SF44">
    <property type="entry name" value="GERANYLGERANYL PYROPHOSPHATE SYNTHASE"/>
    <property type="match status" value="1"/>
</dbReference>
<dbReference type="EMBL" id="JAPQKH010000002">
    <property type="protein sequence ID" value="KAJ5114236.1"/>
    <property type="molecule type" value="Genomic_DNA"/>
</dbReference>
<gene>
    <name evidence="5" type="ORF">N7456_002770</name>
</gene>
<evidence type="ECO:0000313" key="6">
    <source>
        <dbReference type="Proteomes" id="UP001149165"/>
    </source>
</evidence>
<dbReference type="Gene3D" id="1.10.600.10">
    <property type="entry name" value="Farnesyl Diphosphate Synthase"/>
    <property type="match status" value="1"/>
</dbReference>
<dbReference type="SFLD" id="SFLDS00005">
    <property type="entry name" value="Isoprenoid_Synthase_Type_I"/>
    <property type="match status" value="1"/>
</dbReference>
<dbReference type="GO" id="GO:0043386">
    <property type="term" value="P:mycotoxin biosynthetic process"/>
    <property type="evidence" value="ECO:0007669"/>
    <property type="project" value="UniProtKB-ARBA"/>
</dbReference>
<dbReference type="AlphaFoldDB" id="A0A9W9G8V3"/>
<dbReference type="GO" id="GO:0046165">
    <property type="term" value="P:alcohol biosynthetic process"/>
    <property type="evidence" value="ECO:0007669"/>
    <property type="project" value="UniProtKB-ARBA"/>
</dbReference>
<dbReference type="PROSITE" id="PS00444">
    <property type="entry name" value="POLYPRENYL_SYNTHASE_2"/>
    <property type="match status" value="1"/>
</dbReference>
<reference evidence="5" key="1">
    <citation type="submission" date="2022-11" db="EMBL/GenBank/DDBJ databases">
        <authorList>
            <person name="Petersen C."/>
        </authorList>
    </citation>
    <scope>NUCLEOTIDE SEQUENCE</scope>
    <source>
        <strain evidence="5">IBT 30069</strain>
    </source>
</reference>
<dbReference type="Gene3D" id="1.50.10.20">
    <property type="match status" value="1"/>
</dbReference>
<comment type="caution">
    <text evidence="5">The sequence shown here is derived from an EMBL/GenBank/DDBJ whole genome shotgun (WGS) entry which is preliminary data.</text>
</comment>
<dbReference type="GO" id="GO:0008299">
    <property type="term" value="P:isoprenoid biosynthetic process"/>
    <property type="evidence" value="ECO:0007669"/>
    <property type="project" value="InterPro"/>
</dbReference>
<evidence type="ECO:0000256" key="3">
    <source>
        <dbReference type="ARBA" id="ARBA00022723"/>
    </source>
</evidence>